<dbReference type="AlphaFoldDB" id="A0A6J5Z7P4"/>
<evidence type="ECO:0000313" key="1">
    <source>
        <dbReference type="EMBL" id="CAB4338675.1"/>
    </source>
</evidence>
<organism evidence="1">
    <name type="scientific">freshwater metagenome</name>
    <dbReference type="NCBI Taxonomy" id="449393"/>
    <lineage>
        <taxon>unclassified sequences</taxon>
        <taxon>metagenomes</taxon>
        <taxon>ecological metagenomes</taxon>
    </lineage>
</organism>
<name>A0A6J5Z7P4_9ZZZZ</name>
<accession>A0A6J5Z7P4</accession>
<sequence>MSDSVVWDEAVASLARVSSRPEIIVEEVPAPSRLAPYAAALAVDAVDALDRDLASGRFVVLHDPDGHPTWNGTFRVVTFVKAAIEADVVTDSIFDEVAWSWLIECLGDVDYGALSGTVTRTMSRSFAELQDRQIETDLEIRASWTPGSSDLAQHLDSWFSLVEVCAGLVPLPAGVTSIARS</sequence>
<dbReference type="InterPro" id="IPR021555">
    <property type="entry name" value="DUF3000"/>
</dbReference>
<dbReference type="EMBL" id="CAESAJ010000074">
    <property type="protein sequence ID" value="CAB4338675.1"/>
    <property type="molecule type" value="Genomic_DNA"/>
</dbReference>
<dbReference type="Pfam" id="PF11452">
    <property type="entry name" value="DUF3000"/>
    <property type="match status" value="1"/>
</dbReference>
<reference evidence="1" key="1">
    <citation type="submission" date="2020-05" db="EMBL/GenBank/DDBJ databases">
        <authorList>
            <person name="Chiriac C."/>
            <person name="Salcher M."/>
            <person name="Ghai R."/>
            <person name="Kavagutti S V."/>
        </authorList>
    </citation>
    <scope>NUCLEOTIDE SEQUENCE</scope>
</reference>
<gene>
    <name evidence="1" type="ORF">UFOPK3770_00770</name>
</gene>
<proteinExistence type="predicted"/>
<protein>
    <submittedName>
        <fullName evidence="1">Unannotated protein</fullName>
    </submittedName>
</protein>